<evidence type="ECO:0000313" key="12">
    <source>
        <dbReference type="EMBL" id="KYB29666.1"/>
    </source>
</evidence>
<organism evidence="11">
    <name type="scientific">Tribolium castaneum</name>
    <name type="common">Red flour beetle</name>
    <dbReference type="NCBI Taxonomy" id="7070"/>
    <lineage>
        <taxon>Eukaryota</taxon>
        <taxon>Metazoa</taxon>
        <taxon>Ecdysozoa</taxon>
        <taxon>Arthropoda</taxon>
        <taxon>Hexapoda</taxon>
        <taxon>Insecta</taxon>
        <taxon>Pterygota</taxon>
        <taxon>Neoptera</taxon>
        <taxon>Endopterygota</taxon>
        <taxon>Coleoptera</taxon>
        <taxon>Polyphaga</taxon>
        <taxon>Cucujiformia</taxon>
        <taxon>Tenebrionidae</taxon>
        <taxon>Tenebrionidae incertae sedis</taxon>
        <taxon>Tribolium</taxon>
    </lineage>
</organism>
<dbReference type="GO" id="GO:0005524">
    <property type="term" value="F:ATP binding"/>
    <property type="evidence" value="ECO:0007669"/>
    <property type="project" value="UniProtKB-KW"/>
</dbReference>
<keyword evidence="5" id="KW-0547">Nucleotide-binding</keyword>
<evidence type="ECO:0000256" key="8">
    <source>
        <dbReference type="ARBA" id="ARBA00023136"/>
    </source>
</evidence>
<dbReference type="InterPro" id="IPR003593">
    <property type="entry name" value="AAA+_ATPase"/>
</dbReference>
<evidence type="ECO:0000256" key="1">
    <source>
        <dbReference type="ARBA" id="ARBA00004141"/>
    </source>
</evidence>
<dbReference type="OrthoDB" id="66620at2759"/>
<dbReference type="AlphaFoldDB" id="A0A0K0LT29"/>
<feature type="transmembrane region" description="Helical" evidence="9">
    <location>
        <begin position="358"/>
        <end position="378"/>
    </location>
</feature>
<reference evidence="11" key="4">
    <citation type="journal article" date="2015" name="Genetics">
        <title>The ABCs of eye color in Tribolium castaneum: orthologs of the Drosophila white, scarlet, and brown Genes.</title>
        <authorList>
            <person name="Grubbs N."/>
            <person name="Haas S."/>
            <person name="Beeman R.W."/>
            <person name="Lorenzen M.D."/>
        </authorList>
    </citation>
    <scope>NUCLEOTIDE SEQUENCE</scope>
</reference>
<keyword evidence="7 9" id="KW-1133">Transmembrane helix</keyword>
<dbReference type="EMBL" id="KP120764">
    <property type="protein sequence ID" value="AJD07061.1"/>
    <property type="molecule type" value="mRNA"/>
</dbReference>
<dbReference type="EMBL" id="KQ971307">
    <property type="protein sequence ID" value="KYB29666.1"/>
    <property type="molecule type" value="Genomic_DNA"/>
</dbReference>
<reference evidence="12" key="3">
    <citation type="submission" date="2014-11" db="EMBL/GenBank/DDBJ databases">
        <title>Tools and pipelines for BioNano data: molecule assembly pipeline and FASTA super scaffolding tool.</title>
        <authorList>
            <person name="Shelton J.M."/>
            <person name="Herndon N."/>
            <person name="Coleman C."/>
            <person name="Lu N."/>
            <person name="Brown S.J."/>
        </authorList>
    </citation>
    <scope>NUCLEOTIDE SEQUENCE</scope>
    <source>
        <strain evidence="12">Georgia GA2</strain>
    </source>
</reference>
<accession>A0A0K0LT29</accession>
<feature type="transmembrane region" description="Helical" evidence="9">
    <location>
        <begin position="466"/>
        <end position="483"/>
    </location>
</feature>
<comment type="similarity">
    <text evidence="2">Belongs to the ABC transporter superfamily. ABCG family. Eye pigment precursor importer (TC 3.A.1.204) subfamily.</text>
</comment>
<dbReference type="PROSITE" id="PS00211">
    <property type="entry name" value="ABC_TRANSPORTER_1"/>
    <property type="match status" value="1"/>
</dbReference>
<evidence type="ECO:0000313" key="11">
    <source>
        <dbReference type="EMBL" id="AJD07061.1"/>
    </source>
</evidence>
<keyword evidence="4 9" id="KW-0812">Transmembrane</keyword>
<dbReference type="InterPro" id="IPR013525">
    <property type="entry name" value="ABC2_TM"/>
</dbReference>
<dbReference type="PANTHER" id="PTHR48041:SF91">
    <property type="entry name" value="ABC TRANSPORTER G FAMILY MEMBER 28"/>
    <property type="match status" value="1"/>
</dbReference>
<dbReference type="GO" id="GO:0016887">
    <property type="term" value="F:ATP hydrolysis activity"/>
    <property type="evidence" value="ECO:0007669"/>
    <property type="project" value="InterPro"/>
</dbReference>
<evidence type="ECO:0000256" key="7">
    <source>
        <dbReference type="ARBA" id="ARBA00022989"/>
    </source>
</evidence>
<dbReference type="FunFam" id="3.40.50.300:FF:003236">
    <property type="entry name" value="Protein brown"/>
    <property type="match status" value="1"/>
</dbReference>
<evidence type="ECO:0000259" key="10">
    <source>
        <dbReference type="PROSITE" id="PS50893"/>
    </source>
</evidence>
<feature type="domain" description="ABC transporter" evidence="10">
    <location>
        <begin position="18"/>
        <end position="250"/>
    </location>
</feature>
<dbReference type="SUPFAM" id="SSF52540">
    <property type="entry name" value="P-loop containing nucleoside triphosphate hydrolases"/>
    <property type="match status" value="1"/>
</dbReference>
<evidence type="ECO:0000256" key="2">
    <source>
        <dbReference type="ARBA" id="ARBA00005814"/>
    </source>
</evidence>
<feature type="transmembrane region" description="Helical" evidence="9">
    <location>
        <begin position="398"/>
        <end position="423"/>
    </location>
</feature>
<dbReference type="InterPro" id="IPR017871">
    <property type="entry name" value="ABC_transporter-like_CS"/>
</dbReference>
<dbReference type="InterPro" id="IPR050352">
    <property type="entry name" value="ABCG_transporters"/>
</dbReference>
<gene>
    <name evidence="12" type="primary">AUGUSTUS-3.0.2_31512</name>
    <name evidence="12" type="ORF">TcasGA2_TC031512</name>
</gene>
<sequence length="581" mass="66250">MSQQFFLSWHNINVKVSEKKHNFCKTTLTEKIILEDVSGSVESGALNVILGNSGCGKTTLLTSISGRRKRKSGSLKINNTTISDETARNVSGYLYQEDIFTNCLTVFEHLQFITGLQCSDKNEKTRNFIIKRQLSELSLERHADTLIEKLSSGEKRRLSLAGELISNPSILFCDEPTTGLDSYNAFVVLEKLKTIATLGKIVLATIHQPSSQLFHYFDNITLMAEGKIVFQGSKHESKLFFDNLNLHCPKAFNPAEFYINCLTKEDVSKMELVYKTQKNREPQNHVHFDNLFLKKQTKNCIFYDLKWLLWRCYLNTKRNKIINLGTYFYSMMQILIISIFYSEVTFSGQDAIQSIQGLLSYCGTEFTFTNMYAVIYIFPEEVAIFLREKNLYSTFAYFIAKLLSLIPLSIVTNMICLGILFMFSNVLHGFCLWLKMTYVAFLVSIVSSSLGLAFSATFSTIEHVDLFLGPLEFILLLFSGLLVKVDSVKGAFNWIKYISPFYYAFDSLSNLFWKDVGKIGECTFNQTIPCYHNVSEVLQSYGIYKTYDTVAYNILFLHILGAVFCLLGFAGIVRKKMSLSL</sequence>
<evidence type="ECO:0000256" key="9">
    <source>
        <dbReference type="SAM" id="Phobius"/>
    </source>
</evidence>
<dbReference type="GO" id="GO:0042626">
    <property type="term" value="F:ATPase-coupled transmembrane transporter activity"/>
    <property type="evidence" value="ECO:0000318"/>
    <property type="project" value="GO_Central"/>
</dbReference>
<dbReference type="PANTHER" id="PTHR48041">
    <property type="entry name" value="ABC TRANSPORTER G FAMILY MEMBER 28"/>
    <property type="match status" value="1"/>
</dbReference>
<dbReference type="GO" id="GO:0016020">
    <property type="term" value="C:membrane"/>
    <property type="evidence" value="ECO:0000318"/>
    <property type="project" value="GO_Central"/>
</dbReference>
<evidence type="ECO:0000256" key="5">
    <source>
        <dbReference type="ARBA" id="ARBA00022741"/>
    </source>
</evidence>
<feature type="transmembrane region" description="Helical" evidence="9">
    <location>
        <begin position="550"/>
        <end position="573"/>
    </location>
</feature>
<dbReference type="Pfam" id="PF19055">
    <property type="entry name" value="ABC2_membrane_7"/>
    <property type="match status" value="1"/>
</dbReference>
<dbReference type="SMART" id="SM00382">
    <property type="entry name" value="AAA"/>
    <property type="match status" value="1"/>
</dbReference>
<dbReference type="OMA" id="SNIYWRQ"/>
<name>A0A0K0LT29_TRICA</name>
<dbReference type="GO" id="GO:0055085">
    <property type="term" value="P:transmembrane transport"/>
    <property type="evidence" value="ECO:0000318"/>
    <property type="project" value="GO_Central"/>
</dbReference>
<keyword evidence="6" id="KW-0067">ATP-binding</keyword>
<dbReference type="InterPro" id="IPR027417">
    <property type="entry name" value="P-loop_NTPase"/>
</dbReference>
<feature type="transmembrane region" description="Helical" evidence="9">
    <location>
        <begin position="430"/>
        <end position="454"/>
    </location>
</feature>
<dbReference type="InParanoid" id="A0A0K0LT29"/>
<keyword evidence="3" id="KW-0813">Transport</keyword>
<dbReference type="Gene3D" id="3.40.50.300">
    <property type="entry name" value="P-loop containing nucleotide triphosphate hydrolases"/>
    <property type="match status" value="1"/>
</dbReference>
<evidence type="ECO:0000256" key="6">
    <source>
        <dbReference type="ARBA" id="ARBA00022840"/>
    </source>
</evidence>
<dbReference type="GO" id="GO:0140359">
    <property type="term" value="F:ABC-type transporter activity"/>
    <property type="evidence" value="ECO:0007669"/>
    <property type="project" value="InterPro"/>
</dbReference>
<reference evidence="12 13" key="2">
    <citation type="journal article" date="2010" name="Nucleic Acids Res.">
        <title>BeetleBase in 2010: revisions to provide comprehensive genomic information for Tribolium castaneum.</title>
        <authorList>
            <person name="Kim H.S."/>
            <person name="Murphy T."/>
            <person name="Xia J."/>
            <person name="Caragea D."/>
            <person name="Park Y."/>
            <person name="Beeman R.W."/>
            <person name="Lorenzen M.D."/>
            <person name="Butcher S."/>
            <person name="Manak J.R."/>
            <person name="Brown S.J."/>
        </authorList>
    </citation>
    <scope>GENOME REANNOTATION</scope>
    <source>
        <strain evidence="12 13">Georgia GA2</strain>
    </source>
</reference>
<feature type="transmembrane region" description="Helical" evidence="9">
    <location>
        <begin position="327"/>
        <end position="346"/>
    </location>
</feature>
<evidence type="ECO:0000256" key="3">
    <source>
        <dbReference type="ARBA" id="ARBA00022448"/>
    </source>
</evidence>
<proteinExistence type="evidence at transcript level"/>
<dbReference type="KEGG" id="tca:103313043"/>
<evidence type="ECO:0000313" key="13">
    <source>
        <dbReference type="Proteomes" id="UP000007266"/>
    </source>
</evidence>
<protein>
    <submittedName>
        <fullName evidence="11">Brown</fullName>
    </submittedName>
    <submittedName>
        <fullName evidence="12">Protein scarlet-like Protein</fullName>
    </submittedName>
</protein>
<dbReference type="InterPro" id="IPR043926">
    <property type="entry name" value="ABCG_dom"/>
</dbReference>
<comment type="subcellular location">
    <subcellularLocation>
        <location evidence="1">Membrane</location>
        <topology evidence="1">Multi-pass membrane protein</topology>
    </subcellularLocation>
</comment>
<dbReference type="Pfam" id="PF00005">
    <property type="entry name" value="ABC_tran"/>
    <property type="match status" value="1"/>
</dbReference>
<dbReference type="InterPro" id="IPR003439">
    <property type="entry name" value="ABC_transporter-like_ATP-bd"/>
</dbReference>
<dbReference type="PROSITE" id="PS50893">
    <property type="entry name" value="ABC_TRANSPORTER_2"/>
    <property type="match status" value="1"/>
</dbReference>
<dbReference type="Proteomes" id="UP000007266">
    <property type="component" value="Linkage group 1"/>
</dbReference>
<dbReference type="Pfam" id="PF01061">
    <property type="entry name" value="ABC2_membrane"/>
    <property type="match status" value="1"/>
</dbReference>
<evidence type="ECO:0000256" key="4">
    <source>
        <dbReference type="ARBA" id="ARBA00022692"/>
    </source>
</evidence>
<keyword evidence="13" id="KW-1185">Reference proteome</keyword>
<keyword evidence="8 9" id="KW-0472">Membrane</keyword>
<reference evidence="12 13" key="1">
    <citation type="journal article" date="2008" name="Nature">
        <title>The genome of the model beetle and pest Tribolium castaneum.</title>
        <authorList>
            <consortium name="Tribolium Genome Sequencing Consortium"/>
            <person name="Richards S."/>
            <person name="Gibbs R.A."/>
            <person name="Weinstock G.M."/>
            <person name="Brown S.J."/>
            <person name="Denell R."/>
            <person name="Beeman R.W."/>
            <person name="Gibbs R."/>
            <person name="Beeman R.W."/>
            <person name="Brown S.J."/>
            <person name="Bucher G."/>
            <person name="Friedrich M."/>
            <person name="Grimmelikhuijzen C.J."/>
            <person name="Klingler M."/>
            <person name="Lorenzen M."/>
            <person name="Richards S."/>
            <person name="Roth S."/>
            <person name="Schroder R."/>
            <person name="Tautz D."/>
            <person name="Zdobnov E.M."/>
            <person name="Muzny D."/>
            <person name="Gibbs R.A."/>
            <person name="Weinstock G.M."/>
            <person name="Attaway T."/>
            <person name="Bell S."/>
            <person name="Buhay C.J."/>
            <person name="Chandrabose M.N."/>
            <person name="Chavez D."/>
            <person name="Clerk-Blankenburg K.P."/>
            <person name="Cree A."/>
            <person name="Dao M."/>
            <person name="Davis C."/>
            <person name="Chacko J."/>
            <person name="Dinh H."/>
            <person name="Dugan-Rocha S."/>
            <person name="Fowler G."/>
            <person name="Garner T.T."/>
            <person name="Garnes J."/>
            <person name="Gnirke A."/>
            <person name="Hawes A."/>
            <person name="Hernandez J."/>
            <person name="Hines S."/>
            <person name="Holder M."/>
            <person name="Hume J."/>
            <person name="Jhangiani S.N."/>
            <person name="Joshi V."/>
            <person name="Khan Z.M."/>
            <person name="Jackson L."/>
            <person name="Kovar C."/>
            <person name="Kowis A."/>
            <person name="Lee S."/>
            <person name="Lewis L.R."/>
            <person name="Margolis J."/>
            <person name="Morgan M."/>
            <person name="Nazareth L.V."/>
            <person name="Nguyen N."/>
            <person name="Okwuonu G."/>
            <person name="Parker D."/>
            <person name="Richards S."/>
            <person name="Ruiz S.J."/>
            <person name="Santibanez J."/>
            <person name="Savard J."/>
            <person name="Scherer S.E."/>
            <person name="Schneider B."/>
            <person name="Sodergren E."/>
            <person name="Tautz D."/>
            <person name="Vattahil S."/>
            <person name="Villasana D."/>
            <person name="White C.S."/>
            <person name="Wright R."/>
            <person name="Park Y."/>
            <person name="Beeman R.W."/>
            <person name="Lord J."/>
            <person name="Oppert B."/>
            <person name="Lorenzen M."/>
            <person name="Brown S."/>
            <person name="Wang L."/>
            <person name="Savard J."/>
            <person name="Tautz D."/>
            <person name="Richards S."/>
            <person name="Weinstock G."/>
            <person name="Gibbs R.A."/>
            <person name="Liu Y."/>
            <person name="Worley K."/>
            <person name="Weinstock G."/>
            <person name="Elsik C.G."/>
            <person name="Reese J.T."/>
            <person name="Elhaik E."/>
            <person name="Landan G."/>
            <person name="Graur D."/>
            <person name="Arensburger P."/>
            <person name="Atkinson P."/>
            <person name="Beeman R.W."/>
            <person name="Beidler J."/>
            <person name="Brown S.J."/>
            <person name="Demuth J.P."/>
            <person name="Drury D.W."/>
            <person name="Du Y.Z."/>
            <person name="Fujiwara H."/>
            <person name="Lorenzen M."/>
            <person name="Maselli V."/>
            <person name="Osanai M."/>
            <person name="Park Y."/>
            <person name="Robertson H.M."/>
            <person name="Tu Z."/>
            <person name="Wang J.J."/>
            <person name="Wang S."/>
            <person name="Richards S."/>
            <person name="Song H."/>
            <person name="Zhang L."/>
            <person name="Sodergren E."/>
            <person name="Werner D."/>
            <person name="Stanke M."/>
            <person name="Morgenstern B."/>
            <person name="Solovyev V."/>
            <person name="Kosarev P."/>
            <person name="Brown G."/>
            <person name="Chen H.C."/>
            <person name="Ermolaeva O."/>
            <person name="Hlavina W."/>
            <person name="Kapustin Y."/>
            <person name="Kiryutin B."/>
            <person name="Kitts P."/>
            <person name="Maglott D."/>
            <person name="Pruitt K."/>
            <person name="Sapojnikov V."/>
            <person name="Souvorov A."/>
            <person name="Mackey A.J."/>
            <person name="Waterhouse R.M."/>
            <person name="Wyder S."/>
            <person name="Zdobnov E.M."/>
            <person name="Zdobnov E.M."/>
            <person name="Wyder S."/>
            <person name="Kriventseva E.V."/>
            <person name="Kadowaki T."/>
            <person name="Bork P."/>
            <person name="Aranda M."/>
            <person name="Bao R."/>
            <person name="Beermann A."/>
            <person name="Berns N."/>
            <person name="Bolognesi R."/>
            <person name="Bonneton F."/>
            <person name="Bopp D."/>
            <person name="Brown S.J."/>
            <person name="Bucher G."/>
            <person name="Butts T."/>
            <person name="Chaumot A."/>
            <person name="Denell R.E."/>
            <person name="Ferrier D.E."/>
            <person name="Friedrich M."/>
            <person name="Gordon C.M."/>
            <person name="Jindra M."/>
            <person name="Klingler M."/>
            <person name="Lan Q."/>
            <person name="Lattorff H.M."/>
            <person name="Laudet V."/>
            <person name="von Levetsow C."/>
            <person name="Liu Z."/>
            <person name="Lutz R."/>
            <person name="Lynch J.A."/>
            <person name="da Fonseca R.N."/>
            <person name="Posnien N."/>
            <person name="Reuter R."/>
            <person name="Roth S."/>
            <person name="Savard J."/>
            <person name="Schinko J.B."/>
            <person name="Schmitt C."/>
            <person name="Schoppmeier M."/>
            <person name="Schroder R."/>
            <person name="Shippy T.D."/>
            <person name="Simonnet F."/>
            <person name="Marques-Souza H."/>
            <person name="Tautz D."/>
            <person name="Tomoyasu Y."/>
            <person name="Trauner J."/>
            <person name="Van der Zee M."/>
            <person name="Vervoort M."/>
            <person name="Wittkopp N."/>
            <person name="Wimmer E.A."/>
            <person name="Yang X."/>
            <person name="Jones A.K."/>
            <person name="Sattelle D.B."/>
            <person name="Ebert P.R."/>
            <person name="Nelson D."/>
            <person name="Scott J.G."/>
            <person name="Beeman R.W."/>
            <person name="Muthukrishnan S."/>
            <person name="Kramer K.J."/>
            <person name="Arakane Y."/>
            <person name="Beeman R.W."/>
            <person name="Zhu Q."/>
            <person name="Hogenkamp D."/>
            <person name="Dixit R."/>
            <person name="Oppert B."/>
            <person name="Jiang H."/>
            <person name="Zou Z."/>
            <person name="Marshall J."/>
            <person name="Elpidina E."/>
            <person name="Vinokurov K."/>
            <person name="Oppert C."/>
            <person name="Zou Z."/>
            <person name="Evans J."/>
            <person name="Lu Z."/>
            <person name="Zhao P."/>
            <person name="Sumathipala N."/>
            <person name="Altincicek B."/>
            <person name="Vilcinskas A."/>
            <person name="Williams M."/>
            <person name="Hultmark D."/>
            <person name="Hetru C."/>
            <person name="Jiang H."/>
            <person name="Grimmelikhuijzen C.J."/>
            <person name="Hauser F."/>
            <person name="Cazzamali G."/>
            <person name="Williamson M."/>
            <person name="Park Y."/>
            <person name="Li B."/>
            <person name="Tanaka Y."/>
            <person name="Predel R."/>
            <person name="Neupert S."/>
            <person name="Schachtner J."/>
            <person name="Verleyen P."/>
            <person name="Raible F."/>
            <person name="Bork P."/>
            <person name="Friedrich M."/>
            <person name="Walden K.K."/>
            <person name="Robertson H.M."/>
            <person name="Angeli S."/>
            <person name="Foret S."/>
            <person name="Bucher G."/>
            <person name="Schuetz S."/>
            <person name="Maleszka R."/>
            <person name="Wimmer E.A."/>
            <person name="Beeman R.W."/>
            <person name="Lorenzen M."/>
            <person name="Tomoyasu Y."/>
            <person name="Miller S.C."/>
            <person name="Grossmann D."/>
            <person name="Bucher G."/>
        </authorList>
    </citation>
    <scope>NUCLEOTIDE SEQUENCE [LARGE SCALE GENOMIC DNA]</scope>
    <source>
        <strain evidence="12 13">Georgia GA2</strain>
    </source>
</reference>